<dbReference type="OrthoDB" id="7813104at2759"/>
<comment type="subcellular location">
    <subcellularLocation>
        <location evidence="1">Mitochondrion inner membrane</location>
        <topology evidence="1">Peripheral membrane protein</topology>
    </subcellularLocation>
</comment>
<evidence type="ECO:0000256" key="6">
    <source>
        <dbReference type="SAM" id="MobiDB-lite"/>
    </source>
</evidence>
<feature type="domain" description="Tim10-like" evidence="7">
    <location>
        <begin position="37"/>
        <end position="106"/>
    </location>
</feature>
<evidence type="ECO:0000313" key="8">
    <source>
        <dbReference type="EMBL" id="KAG0141586.1"/>
    </source>
</evidence>
<sequence>MFSWSSSSTSDSGSSSSSPGLSPLNASNAKAEQLKQEVVQQLALANAQELINKINEKCYARCITSPSTTLSAREQARCALRILMTKMISNCMDRYLEAYNIVSRTYVDRITKERNQAALAASSTGGIPSVNEEHKNVGERGPIFCVVLIALEICEPVGLQAKCLTGSALKRSPTVMTKNVLCKIVLV</sequence>
<keyword evidence="3" id="KW-0496">Mitochondrion</keyword>
<dbReference type="AlphaFoldDB" id="A0A9P6ND94"/>
<evidence type="ECO:0000256" key="5">
    <source>
        <dbReference type="ARBA" id="ARBA00023010"/>
    </source>
</evidence>
<keyword evidence="3" id="KW-0999">Mitochondrion inner membrane</keyword>
<proteinExistence type="inferred from homology"/>
<gene>
    <name evidence="8" type="ORF">CROQUDRAFT_98602</name>
</gene>
<evidence type="ECO:0000256" key="1">
    <source>
        <dbReference type="ARBA" id="ARBA00004637"/>
    </source>
</evidence>
<dbReference type="SUPFAM" id="SSF144122">
    <property type="entry name" value="Tim10-like"/>
    <property type="match status" value="1"/>
</dbReference>
<evidence type="ECO:0000256" key="3">
    <source>
        <dbReference type="ARBA" id="ARBA00022792"/>
    </source>
</evidence>
<comment type="similarity">
    <text evidence="2">Belongs to the small Tim family.</text>
</comment>
<organism evidence="8 9">
    <name type="scientific">Cronartium quercuum f. sp. fusiforme G11</name>
    <dbReference type="NCBI Taxonomy" id="708437"/>
    <lineage>
        <taxon>Eukaryota</taxon>
        <taxon>Fungi</taxon>
        <taxon>Dikarya</taxon>
        <taxon>Basidiomycota</taxon>
        <taxon>Pucciniomycotina</taxon>
        <taxon>Pucciniomycetes</taxon>
        <taxon>Pucciniales</taxon>
        <taxon>Coleosporiaceae</taxon>
        <taxon>Cronartium</taxon>
    </lineage>
</organism>
<evidence type="ECO:0000313" key="9">
    <source>
        <dbReference type="Proteomes" id="UP000886653"/>
    </source>
</evidence>
<dbReference type="Pfam" id="PF02953">
    <property type="entry name" value="zf-Tim10_DDP"/>
    <property type="match status" value="1"/>
</dbReference>
<keyword evidence="4" id="KW-0653">Protein transport</keyword>
<dbReference type="Gene3D" id="1.10.287.810">
    <property type="entry name" value="Mitochondrial import inner membrane translocase subunit tim13 like domains"/>
    <property type="match status" value="1"/>
</dbReference>
<protein>
    <recommendedName>
        <fullName evidence="7">Tim10-like domain-containing protein</fullName>
    </recommendedName>
</protein>
<keyword evidence="9" id="KW-1185">Reference proteome</keyword>
<dbReference type="GO" id="GO:0015031">
    <property type="term" value="P:protein transport"/>
    <property type="evidence" value="ECO:0007669"/>
    <property type="project" value="UniProtKB-KW"/>
</dbReference>
<reference evidence="8" key="1">
    <citation type="submission" date="2013-11" db="EMBL/GenBank/DDBJ databases">
        <title>Genome sequence of the fusiform rust pathogen reveals effectors for host alternation and coevolution with pine.</title>
        <authorList>
            <consortium name="DOE Joint Genome Institute"/>
            <person name="Smith K."/>
            <person name="Pendleton A."/>
            <person name="Kubisiak T."/>
            <person name="Anderson C."/>
            <person name="Salamov A."/>
            <person name="Aerts A."/>
            <person name="Riley R."/>
            <person name="Clum A."/>
            <person name="Lindquist E."/>
            <person name="Ence D."/>
            <person name="Campbell M."/>
            <person name="Kronenberg Z."/>
            <person name="Feau N."/>
            <person name="Dhillon B."/>
            <person name="Hamelin R."/>
            <person name="Burleigh J."/>
            <person name="Smith J."/>
            <person name="Yandell M."/>
            <person name="Nelson C."/>
            <person name="Grigoriev I."/>
            <person name="Davis J."/>
        </authorList>
    </citation>
    <scope>NUCLEOTIDE SEQUENCE</scope>
    <source>
        <strain evidence="8">G11</strain>
    </source>
</reference>
<name>A0A9P6ND94_9BASI</name>
<keyword evidence="3" id="KW-0472">Membrane</keyword>
<keyword evidence="5" id="KW-0811">Translocation</keyword>
<keyword evidence="4" id="KW-0813">Transport</keyword>
<comment type="caution">
    <text evidence="8">The sequence shown here is derived from an EMBL/GenBank/DDBJ whole genome shotgun (WGS) entry which is preliminary data.</text>
</comment>
<dbReference type="GO" id="GO:0005743">
    <property type="term" value="C:mitochondrial inner membrane"/>
    <property type="evidence" value="ECO:0007669"/>
    <property type="project" value="UniProtKB-SubCell"/>
</dbReference>
<dbReference type="InterPro" id="IPR004217">
    <property type="entry name" value="Tim10-like"/>
</dbReference>
<dbReference type="InterPro" id="IPR035427">
    <property type="entry name" value="Tim10-like_dom_sf"/>
</dbReference>
<evidence type="ECO:0000256" key="4">
    <source>
        <dbReference type="ARBA" id="ARBA00022927"/>
    </source>
</evidence>
<feature type="region of interest" description="Disordered" evidence="6">
    <location>
        <begin position="1"/>
        <end position="27"/>
    </location>
</feature>
<dbReference type="EMBL" id="MU167380">
    <property type="protein sequence ID" value="KAG0141586.1"/>
    <property type="molecule type" value="Genomic_DNA"/>
</dbReference>
<evidence type="ECO:0000259" key="7">
    <source>
        <dbReference type="Pfam" id="PF02953"/>
    </source>
</evidence>
<dbReference type="Proteomes" id="UP000886653">
    <property type="component" value="Unassembled WGS sequence"/>
</dbReference>
<evidence type="ECO:0000256" key="2">
    <source>
        <dbReference type="ARBA" id="ARBA00006720"/>
    </source>
</evidence>
<accession>A0A9P6ND94</accession>